<proteinExistence type="predicted"/>
<evidence type="ECO:0000313" key="3">
    <source>
        <dbReference type="Proteomes" id="UP000253961"/>
    </source>
</evidence>
<dbReference type="Pfam" id="PF08808">
    <property type="entry name" value="RES"/>
    <property type="match status" value="1"/>
</dbReference>
<dbReference type="OrthoDB" id="9789501at2"/>
<organism evidence="2 3">
    <name type="scientific">Pedobacter chinensis</name>
    <dbReference type="NCBI Taxonomy" id="2282421"/>
    <lineage>
        <taxon>Bacteria</taxon>
        <taxon>Pseudomonadati</taxon>
        <taxon>Bacteroidota</taxon>
        <taxon>Sphingobacteriia</taxon>
        <taxon>Sphingobacteriales</taxon>
        <taxon>Sphingobacteriaceae</taxon>
        <taxon>Pedobacter</taxon>
    </lineage>
</organism>
<dbReference type="Proteomes" id="UP000253961">
    <property type="component" value="Unassembled WGS sequence"/>
</dbReference>
<sequence length="149" mass="16966">MQVYRIVLEKYNSALLASGRSARWNGNDVKLIYTSSSCSLACLENIVHRSKLGLSASFRVLTIEIPNNLPIEKITLDQLPENWNTYEQMHLTQAIGNNWVLSMKACVLQVPSAIIAKEFNYLINPGHPDFEKIILTEIEPFLFDDRVKN</sequence>
<evidence type="ECO:0000313" key="2">
    <source>
        <dbReference type="EMBL" id="RDC54875.1"/>
    </source>
</evidence>
<dbReference type="RefSeq" id="WP_115404322.1">
    <property type="nucleotide sequence ID" value="NZ_QPKV01000009.1"/>
</dbReference>
<comment type="caution">
    <text evidence="2">The sequence shown here is derived from an EMBL/GenBank/DDBJ whole genome shotgun (WGS) entry which is preliminary data.</text>
</comment>
<evidence type="ECO:0000259" key="1">
    <source>
        <dbReference type="SMART" id="SM00953"/>
    </source>
</evidence>
<keyword evidence="3" id="KW-1185">Reference proteome</keyword>
<protein>
    <submittedName>
        <fullName evidence="2">RES domain-containing protein</fullName>
    </submittedName>
</protein>
<reference evidence="2 3" key="1">
    <citation type="submission" date="2018-07" db="EMBL/GenBank/DDBJ databases">
        <title>Pedobacter sp. nov., isolated from soil.</title>
        <authorList>
            <person name="Zhou L.Y."/>
            <person name="Du Z.J."/>
        </authorList>
    </citation>
    <scope>NUCLEOTIDE SEQUENCE [LARGE SCALE GENOMIC DNA]</scope>
    <source>
        <strain evidence="2 3">JDX94</strain>
    </source>
</reference>
<dbReference type="AlphaFoldDB" id="A0A369PUE5"/>
<dbReference type="EMBL" id="QPKV01000009">
    <property type="protein sequence ID" value="RDC54875.1"/>
    <property type="molecule type" value="Genomic_DNA"/>
</dbReference>
<feature type="domain" description="RES" evidence="1">
    <location>
        <begin position="14"/>
        <end position="137"/>
    </location>
</feature>
<name>A0A369PUE5_9SPHI</name>
<gene>
    <name evidence="2" type="ORF">DU508_18825</name>
</gene>
<accession>A0A369PUE5</accession>
<dbReference type="InterPro" id="IPR014914">
    <property type="entry name" value="RES_dom"/>
</dbReference>
<dbReference type="SMART" id="SM00953">
    <property type="entry name" value="RES"/>
    <property type="match status" value="1"/>
</dbReference>